<gene>
    <name evidence="2" type="ORF">PCOS0759_LOCUS2081</name>
</gene>
<proteinExistence type="predicted"/>
<accession>A0A7S1PFR5</accession>
<dbReference type="EMBL" id="HBGD01002495">
    <property type="protein sequence ID" value="CAD9078849.1"/>
    <property type="molecule type" value="Transcribed_RNA"/>
</dbReference>
<dbReference type="Gene3D" id="1.25.40.20">
    <property type="entry name" value="Ankyrin repeat-containing domain"/>
    <property type="match status" value="1"/>
</dbReference>
<organism evidence="2">
    <name type="scientific">Percolomonas cosmopolitus</name>
    <dbReference type="NCBI Taxonomy" id="63605"/>
    <lineage>
        <taxon>Eukaryota</taxon>
        <taxon>Discoba</taxon>
        <taxon>Heterolobosea</taxon>
        <taxon>Tetramitia</taxon>
        <taxon>Eutetramitia</taxon>
        <taxon>Percolomonadidae</taxon>
        <taxon>Percolomonas</taxon>
    </lineage>
</organism>
<protein>
    <submittedName>
        <fullName evidence="2">Uncharacterized protein</fullName>
    </submittedName>
</protein>
<dbReference type="SUPFAM" id="SSF48403">
    <property type="entry name" value="Ankyrin repeat"/>
    <property type="match status" value="1"/>
</dbReference>
<reference evidence="2" key="1">
    <citation type="submission" date="2021-01" db="EMBL/GenBank/DDBJ databases">
        <authorList>
            <person name="Corre E."/>
            <person name="Pelletier E."/>
            <person name="Niang G."/>
            <person name="Scheremetjew M."/>
            <person name="Finn R."/>
            <person name="Kale V."/>
            <person name="Holt S."/>
            <person name="Cochrane G."/>
            <person name="Meng A."/>
            <person name="Brown T."/>
            <person name="Cohen L."/>
        </authorList>
    </citation>
    <scope>NUCLEOTIDE SEQUENCE</scope>
    <source>
        <strain evidence="2">WS</strain>
    </source>
</reference>
<dbReference type="AlphaFoldDB" id="A0A7S1PFR5"/>
<feature type="compositionally biased region" description="Basic and acidic residues" evidence="1">
    <location>
        <begin position="148"/>
        <end position="159"/>
    </location>
</feature>
<evidence type="ECO:0000313" key="2">
    <source>
        <dbReference type="EMBL" id="CAD9078849.1"/>
    </source>
</evidence>
<name>A0A7S1PFR5_9EUKA</name>
<sequence length="172" mass="19764">MTPSALLKAVQNDETDKFKNLLSNESERMKILSKDNKGRTVLLLAIEKMNTGVLQEIMDLPEARQLVCIKDHNGLNCLHYLCMASKKQPDNSTWNSIAQRVLHWQEAAQLMKDRAVENDQNVLHYAAQQSNPIFLKTLLKYEESKKLAKQKDQDEKLPRDYASQDMQSQFAS</sequence>
<feature type="region of interest" description="Disordered" evidence="1">
    <location>
        <begin position="148"/>
        <end position="172"/>
    </location>
</feature>
<evidence type="ECO:0000256" key="1">
    <source>
        <dbReference type="SAM" id="MobiDB-lite"/>
    </source>
</evidence>
<dbReference type="InterPro" id="IPR036770">
    <property type="entry name" value="Ankyrin_rpt-contain_sf"/>
</dbReference>